<evidence type="ECO:0000256" key="9">
    <source>
        <dbReference type="SAM" id="MobiDB-lite"/>
    </source>
</evidence>
<dbReference type="Proteomes" id="UP001056980">
    <property type="component" value="Chromosome"/>
</dbReference>
<keyword evidence="6 8" id="KW-0460">Magnesium</keyword>
<dbReference type="InterPro" id="IPR015847">
    <property type="entry name" value="ExoRNase_PH_dom2"/>
</dbReference>
<dbReference type="Pfam" id="PF00013">
    <property type="entry name" value="KH_1"/>
    <property type="match status" value="1"/>
</dbReference>
<organism evidence="11 12">
    <name type="scientific">Bartonella taylorii</name>
    <dbReference type="NCBI Taxonomy" id="33046"/>
    <lineage>
        <taxon>Bacteria</taxon>
        <taxon>Pseudomonadati</taxon>
        <taxon>Pseudomonadota</taxon>
        <taxon>Alphaproteobacteria</taxon>
        <taxon>Hyphomicrobiales</taxon>
        <taxon>Bartonellaceae</taxon>
        <taxon>Bartonella</taxon>
    </lineage>
</organism>
<dbReference type="NCBIfam" id="NF008805">
    <property type="entry name" value="PRK11824.1"/>
    <property type="match status" value="1"/>
</dbReference>
<evidence type="ECO:0000256" key="6">
    <source>
        <dbReference type="ARBA" id="ARBA00022842"/>
    </source>
</evidence>
<dbReference type="RefSeq" id="WP_078691598.1">
    <property type="nucleotide sequence ID" value="NZ_CP083444.1"/>
</dbReference>
<dbReference type="Gene3D" id="2.40.50.140">
    <property type="entry name" value="Nucleic acid-binding proteins"/>
    <property type="match status" value="1"/>
</dbReference>
<dbReference type="NCBIfam" id="TIGR03591">
    <property type="entry name" value="polynuc_phos"/>
    <property type="match status" value="1"/>
</dbReference>
<dbReference type="InterPro" id="IPR015848">
    <property type="entry name" value="PNPase_PH_RNA-bd_bac/org-type"/>
</dbReference>
<dbReference type="Pfam" id="PF00575">
    <property type="entry name" value="S1"/>
    <property type="match status" value="1"/>
</dbReference>
<dbReference type="InterPro" id="IPR003029">
    <property type="entry name" value="S1_domain"/>
</dbReference>
<dbReference type="PROSITE" id="PS50126">
    <property type="entry name" value="S1"/>
    <property type="match status" value="1"/>
</dbReference>
<dbReference type="AlphaFoldDB" id="A0A9Q9DM01"/>
<dbReference type="GO" id="GO:0000175">
    <property type="term" value="F:3'-5'-RNA exonuclease activity"/>
    <property type="evidence" value="ECO:0007669"/>
    <property type="project" value="TreeGrafter"/>
</dbReference>
<accession>A0A9Q9DM01</accession>
<name>A0A9Q9DM01_BARTA</name>
<dbReference type="InterPro" id="IPR036612">
    <property type="entry name" value="KH_dom_type_1_sf"/>
</dbReference>
<dbReference type="CDD" id="cd04472">
    <property type="entry name" value="S1_PNPase"/>
    <property type="match status" value="1"/>
</dbReference>
<dbReference type="InterPro" id="IPR004088">
    <property type="entry name" value="KH_dom_type_1"/>
</dbReference>
<keyword evidence="3 8" id="KW-0808">Transferase</keyword>
<dbReference type="SUPFAM" id="SSF54791">
    <property type="entry name" value="Eukaryotic type KH-domain (KH-domain type I)"/>
    <property type="match status" value="1"/>
</dbReference>
<dbReference type="CDD" id="cd11363">
    <property type="entry name" value="RNase_PH_PNPase_1"/>
    <property type="match status" value="1"/>
</dbReference>
<evidence type="ECO:0000256" key="7">
    <source>
        <dbReference type="ARBA" id="ARBA00022884"/>
    </source>
</evidence>
<dbReference type="InterPro" id="IPR027408">
    <property type="entry name" value="PNPase/RNase_PH_dom_sf"/>
</dbReference>
<evidence type="ECO:0000256" key="3">
    <source>
        <dbReference type="ARBA" id="ARBA00022679"/>
    </source>
</evidence>
<evidence type="ECO:0000256" key="4">
    <source>
        <dbReference type="ARBA" id="ARBA00022695"/>
    </source>
</evidence>
<keyword evidence="5 8" id="KW-0479">Metal-binding</keyword>
<dbReference type="Pfam" id="PF03725">
    <property type="entry name" value="RNase_PH_C"/>
    <property type="match status" value="2"/>
</dbReference>
<dbReference type="PANTHER" id="PTHR11252:SF0">
    <property type="entry name" value="POLYRIBONUCLEOTIDE NUCLEOTIDYLTRANSFERASE 1, MITOCHONDRIAL"/>
    <property type="match status" value="1"/>
</dbReference>
<comment type="function">
    <text evidence="8">Involved in mRNA degradation. Catalyzes the phosphorolysis of single-stranded polyribonucleotides processively in the 3'- to 5'-direction.</text>
</comment>
<comment type="catalytic activity">
    <reaction evidence="8">
        <text>RNA(n+1) + phosphate = RNA(n) + a ribonucleoside 5'-diphosphate</text>
        <dbReference type="Rhea" id="RHEA:22096"/>
        <dbReference type="Rhea" id="RHEA-COMP:14527"/>
        <dbReference type="Rhea" id="RHEA-COMP:17342"/>
        <dbReference type="ChEBI" id="CHEBI:43474"/>
        <dbReference type="ChEBI" id="CHEBI:57930"/>
        <dbReference type="ChEBI" id="CHEBI:140395"/>
        <dbReference type="EC" id="2.7.7.8"/>
    </reaction>
</comment>
<dbReference type="PANTHER" id="PTHR11252">
    <property type="entry name" value="POLYRIBONUCLEOTIDE NUCLEOTIDYLTRANSFERASE"/>
    <property type="match status" value="1"/>
</dbReference>
<dbReference type="GO" id="GO:0004654">
    <property type="term" value="F:polyribonucleotide nucleotidyltransferase activity"/>
    <property type="evidence" value="ECO:0007669"/>
    <property type="project" value="UniProtKB-UniRule"/>
</dbReference>
<protein>
    <recommendedName>
        <fullName evidence="8">Polyribonucleotide nucleotidyltransferase</fullName>
        <ecNumber evidence="8">2.7.7.8</ecNumber>
    </recommendedName>
    <alternativeName>
        <fullName evidence="8">Polynucleotide phosphorylase</fullName>
        <shortName evidence="8">PNPase</shortName>
    </alternativeName>
</protein>
<dbReference type="CDD" id="cd02393">
    <property type="entry name" value="KH-I_PNPase"/>
    <property type="match status" value="1"/>
</dbReference>
<feature type="binding site" evidence="8">
    <location>
        <position position="494"/>
    </location>
    <ligand>
        <name>Mg(2+)</name>
        <dbReference type="ChEBI" id="CHEBI:18420"/>
    </ligand>
</feature>
<dbReference type="InterPro" id="IPR020568">
    <property type="entry name" value="Ribosomal_Su5_D2-typ_SF"/>
</dbReference>
<comment type="cofactor">
    <cofactor evidence="8">
        <name>Mg(2+)</name>
        <dbReference type="ChEBI" id="CHEBI:18420"/>
    </cofactor>
</comment>
<keyword evidence="4 8" id="KW-0548">Nucleotidyltransferase</keyword>
<evidence type="ECO:0000256" key="5">
    <source>
        <dbReference type="ARBA" id="ARBA00022723"/>
    </source>
</evidence>
<keyword evidence="2 8" id="KW-0963">Cytoplasm</keyword>
<feature type="region of interest" description="Disordered" evidence="9">
    <location>
        <begin position="698"/>
        <end position="733"/>
    </location>
</feature>
<gene>
    <name evidence="8 11" type="primary">pnp</name>
    <name evidence="11" type="ORF">LAJ60_07235</name>
</gene>
<dbReference type="HAMAP" id="MF_01595">
    <property type="entry name" value="PNPase"/>
    <property type="match status" value="1"/>
</dbReference>
<dbReference type="Gene3D" id="3.30.230.70">
    <property type="entry name" value="GHMP Kinase, N-terminal domain"/>
    <property type="match status" value="2"/>
</dbReference>
<dbReference type="SMART" id="SM00316">
    <property type="entry name" value="S1"/>
    <property type="match status" value="1"/>
</dbReference>
<evidence type="ECO:0000256" key="1">
    <source>
        <dbReference type="ARBA" id="ARBA00007404"/>
    </source>
</evidence>
<dbReference type="Pfam" id="PF01138">
    <property type="entry name" value="RNase_PH"/>
    <property type="match status" value="2"/>
</dbReference>
<feature type="compositionally biased region" description="Basic residues" evidence="9">
    <location>
        <begin position="724"/>
        <end position="733"/>
    </location>
</feature>
<dbReference type="Gene3D" id="3.30.1370.10">
    <property type="entry name" value="K Homology domain, type 1"/>
    <property type="match status" value="1"/>
</dbReference>
<comment type="similarity">
    <text evidence="1 8">Belongs to the polyribonucleotide nucleotidyltransferase family.</text>
</comment>
<dbReference type="GO" id="GO:0005829">
    <property type="term" value="C:cytosol"/>
    <property type="evidence" value="ECO:0007669"/>
    <property type="project" value="TreeGrafter"/>
</dbReference>
<dbReference type="SUPFAM" id="SSF50249">
    <property type="entry name" value="Nucleic acid-binding proteins"/>
    <property type="match status" value="1"/>
</dbReference>
<dbReference type="InterPro" id="IPR004087">
    <property type="entry name" value="KH_dom"/>
</dbReference>
<dbReference type="PIRSF" id="PIRSF005499">
    <property type="entry name" value="PNPase"/>
    <property type="match status" value="1"/>
</dbReference>
<dbReference type="FunFam" id="3.30.1370.10:FF:000001">
    <property type="entry name" value="Polyribonucleotide nucleotidyltransferase"/>
    <property type="match status" value="1"/>
</dbReference>
<dbReference type="SMART" id="SM00322">
    <property type="entry name" value="KH"/>
    <property type="match status" value="1"/>
</dbReference>
<evidence type="ECO:0000256" key="8">
    <source>
        <dbReference type="HAMAP-Rule" id="MF_01595"/>
    </source>
</evidence>
<dbReference type="InterPro" id="IPR001247">
    <property type="entry name" value="ExoRNase_PH_dom1"/>
</dbReference>
<dbReference type="EC" id="2.7.7.8" evidence="8"/>
<sequence>MFKTHKIEIEWAGRPLTIETGKIARQADGAVIATYGETIVLATVVSAKSPKPDQDFFPLTVNYQEKLYAVGKIPGGYLKRESRPTESETLISRLIDRPIRPLFANGYKNDTQVIVSVMQHDLENNPDILAMIASSAALTLSGVPFMGPIAGARVGYCNGQYILNPHIDEMPESKLDLVVAGTESAVLMVESEAQELPEDIMLGAIMFGHKGFQPVLDAIIKLAEVAAKDPRDFVPEDLSDLEKAMLEMAEQNIRKAYTITDKQERYAAVDALKTEVINKFMPETEEDCKFSADQIATVFKKLQAKIVRGNILDTQKRIDGRDLSTVRPIQSEVSILPRTHGSALFTRGETQAIVVATLGTGEDEQYVDSLTGMYKETFLLHYNFPPFSVGETGRLGSPGRREIGHGKLAWRALHPMLPTKESFPYTIRAVSEITESNGSSSMATVCGTSLALMDAGVPLARPVAGIAMGLIKEGERFAVLSDILGDEDHLGDMDFKVAGTENGITALQMDIKIDGITEEIMKIALEQAKGGRIHILNEMAKALTSARAELSEFSPRIEVMNISVDKIRDVIGSGGKVIREIVEQTGAKINIEDDGTIKIASADAKTIEAAKRWIHSIVDEPEVGAIYQGTVVKTAEFGAFVNFFGSRDGLVHISQLASERVTKTTDVVKEGDKVWVKLMGFDERGKVRLSMKIVDQQTGEEIAGDKSIKEENEKGMDEKNKSENKRRHKKQKE</sequence>
<evidence type="ECO:0000259" key="10">
    <source>
        <dbReference type="PROSITE" id="PS50126"/>
    </source>
</evidence>
<dbReference type="KEGG" id="btay:LAJ60_07235"/>
<reference evidence="11" key="1">
    <citation type="journal article" date="2022" name="Proc. Natl. Acad. Sci. U.S.A.">
        <title>Identification of the Bartonella autotransporter CFA as a protective antigen and hypervariable target of neutralizing antibodies in mice.</title>
        <authorList>
            <person name="Siewert L.K."/>
            <person name="Korotaev A."/>
            <person name="Sedzicki J."/>
            <person name="Fromm K."/>
            <person name="Pinschewer D.D."/>
            <person name="Dehio C."/>
        </authorList>
    </citation>
    <scope>NUCLEOTIDE SEQUENCE</scope>
    <source>
        <strain evidence="11">IBS296</strain>
    </source>
</reference>
<dbReference type="FunFam" id="2.40.50.140:FF:000107">
    <property type="entry name" value="Polyribonucleotide nucleotidyltransferase"/>
    <property type="match status" value="1"/>
</dbReference>
<dbReference type="CDD" id="cd11364">
    <property type="entry name" value="RNase_PH_PNPase_2"/>
    <property type="match status" value="1"/>
</dbReference>
<dbReference type="InterPro" id="IPR036345">
    <property type="entry name" value="ExoRNase_PH_dom2_sf"/>
</dbReference>
<dbReference type="FunFam" id="3.30.230.70:FF:000001">
    <property type="entry name" value="Polyribonucleotide nucleotidyltransferase"/>
    <property type="match status" value="1"/>
</dbReference>
<keyword evidence="7 8" id="KW-0694">RNA-binding</keyword>
<feature type="binding site" evidence="8">
    <location>
        <position position="488"/>
    </location>
    <ligand>
        <name>Mg(2+)</name>
        <dbReference type="ChEBI" id="CHEBI:18420"/>
    </ligand>
</feature>
<evidence type="ECO:0000256" key="2">
    <source>
        <dbReference type="ARBA" id="ARBA00022490"/>
    </source>
</evidence>
<dbReference type="Pfam" id="PF03726">
    <property type="entry name" value="PNPase"/>
    <property type="match status" value="1"/>
</dbReference>
<dbReference type="InterPro" id="IPR012340">
    <property type="entry name" value="NA-bd_OB-fold"/>
</dbReference>
<dbReference type="FunFam" id="3.30.230.70:FF:000002">
    <property type="entry name" value="Polyribonucleotide nucleotidyltransferase"/>
    <property type="match status" value="1"/>
</dbReference>
<dbReference type="InterPro" id="IPR012162">
    <property type="entry name" value="PNPase"/>
</dbReference>
<dbReference type="GO" id="GO:0006402">
    <property type="term" value="P:mRNA catabolic process"/>
    <property type="evidence" value="ECO:0007669"/>
    <property type="project" value="UniProtKB-UniRule"/>
</dbReference>
<dbReference type="EMBL" id="CP083444">
    <property type="protein sequence ID" value="USP02652.1"/>
    <property type="molecule type" value="Genomic_DNA"/>
</dbReference>
<dbReference type="PROSITE" id="PS50084">
    <property type="entry name" value="KH_TYPE_1"/>
    <property type="match status" value="1"/>
</dbReference>
<proteinExistence type="inferred from homology"/>
<dbReference type="SUPFAM" id="SSF55666">
    <property type="entry name" value="Ribonuclease PH domain 2-like"/>
    <property type="match status" value="2"/>
</dbReference>
<dbReference type="GO" id="GO:0006396">
    <property type="term" value="P:RNA processing"/>
    <property type="evidence" value="ECO:0007669"/>
    <property type="project" value="InterPro"/>
</dbReference>
<evidence type="ECO:0000313" key="11">
    <source>
        <dbReference type="EMBL" id="USP02652.1"/>
    </source>
</evidence>
<comment type="subcellular location">
    <subcellularLocation>
        <location evidence="8">Cytoplasm</location>
    </subcellularLocation>
</comment>
<evidence type="ECO:0000313" key="12">
    <source>
        <dbReference type="Proteomes" id="UP001056980"/>
    </source>
</evidence>
<feature type="domain" description="S1 motif" evidence="10">
    <location>
        <begin position="624"/>
        <end position="692"/>
    </location>
</feature>
<dbReference type="GO" id="GO:0000287">
    <property type="term" value="F:magnesium ion binding"/>
    <property type="evidence" value="ECO:0007669"/>
    <property type="project" value="UniProtKB-UniRule"/>
</dbReference>
<dbReference type="GO" id="GO:0003723">
    <property type="term" value="F:RNA binding"/>
    <property type="evidence" value="ECO:0007669"/>
    <property type="project" value="UniProtKB-UniRule"/>
</dbReference>
<dbReference type="SUPFAM" id="SSF54211">
    <property type="entry name" value="Ribosomal protein S5 domain 2-like"/>
    <property type="match status" value="2"/>
</dbReference>
<feature type="compositionally biased region" description="Basic and acidic residues" evidence="9">
    <location>
        <begin position="703"/>
        <end position="723"/>
    </location>
</feature>